<dbReference type="PANTHER" id="PTHR46743">
    <property type="entry name" value="TEICHOIC ACIDS EXPORT ATP-BINDING PROTEIN TAGH"/>
    <property type="match status" value="1"/>
</dbReference>
<evidence type="ECO:0000313" key="6">
    <source>
        <dbReference type="EMBL" id="MCM2374834.1"/>
    </source>
</evidence>
<sequence length="423" mass="46534">MQVISNHSDDHAISVHGIGKAYRLAKRQATPDTLVGAIQGIVKAPFRNFQYLRSLSRANHMAKQDDEDLYWALQDVTFEVPAGEVVGVIGRNGAGKSTLLKILSRITQPTTGEAIIRGRVSSLLEVGTGFHPELTGRENVYMNGTILGMTKREIDGKYDQIVDFAGVERFLDTPIKRYSSGMQVRLAFSVAAHLDPDILIIDEVLAVGDAEFQKRCIGKMKEVAGGGRTVMFVSHNMSAIGQLCTSGVLLSQGRVVSQGDLDTVVQAYMDDLFRTESSIGDDTTTVSVQTAVDGDPNQRMWKYGSMVRVRVDVETQLAIANPAVDLYFNSSAGRMIFAQSDRFVKHFDSESNRWVFEFLFRNNGFVSDYMTIDVGFRYCSSTRYLGLWQSVAAIALGEVPPGHSHGRDCPVAVPCKVQLMEAA</sequence>
<dbReference type="CDD" id="cd03220">
    <property type="entry name" value="ABC_KpsT_Wzt"/>
    <property type="match status" value="1"/>
</dbReference>
<dbReference type="Gene3D" id="3.40.50.300">
    <property type="entry name" value="P-loop containing nucleotide triphosphate hydrolases"/>
    <property type="match status" value="1"/>
</dbReference>
<proteinExistence type="inferred from homology"/>
<evidence type="ECO:0000259" key="5">
    <source>
        <dbReference type="PROSITE" id="PS50893"/>
    </source>
</evidence>
<dbReference type="InterPro" id="IPR003593">
    <property type="entry name" value="AAA+_ATPase"/>
</dbReference>
<gene>
    <name evidence="6" type="ORF">NB063_29780</name>
</gene>
<reference evidence="6 7" key="1">
    <citation type="journal article" date="2022" name="Syst. Appl. Microbiol.">
        <title>Rhodopirellula aestuarii sp. nov., a novel member of the genus Rhodopirellula isolated from brackish sediments collected in the Tagus River estuary, Portugal.</title>
        <authorList>
            <person name="Vitorino I.R."/>
            <person name="Klimek D."/>
            <person name="Calusinska M."/>
            <person name="Lobo-da-Cunha A."/>
            <person name="Vasconcelos V."/>
            <person name="Lage O.M."/>
        </authorList>
    </citation>
    <scope>NUCLEOTIDE SEQUENCE [LARGE SCALE GENOMIC DNA]</scope>
    <source>
        <strain evidence="6 7">ICT_H3.1</strain>
    </source>
</reference>
<accession>A0ABT0UD68</accession>
<dbReference type="InterPro" id="IPR017871">
    <property type="entry name" value="ABC_transporter-like_CS"/>
</dbReference>
<dbReference type="InterPro" id="IPR015860">
    <property type="entry name" value="ABC_transpr_TagH-like"/>
</dbReference>
<comment type="similarity">
    <text evidence="1">Belongs to the ABC transporter superfamily.</text>
</comment>
<dbReference type="InterPro" id="IPR050683">
    <property type="entry name" value="Bact_Polysacc_Export_ATP-bd"/>
</dbReference>
<organism evidence="6 7">
    <name type="scientific">Aporhodopirellula aestuarii</name>
    <dbReference type="NCBI Taxonomy" id="2950107"/>
    <lineage>
        <taxon>Bacteria</taxon>
        <taxon>Pseudomonadati</taxon>
        <taxon>Planctomycetota</taxon>
        <taxon>Planctomycetia</taxon>
        <taxon>Pirellulales</taxon>
        <taxon>Pirellulaceae</taxon>
        <taxon>Aporhodopirellula</taxon>
    </lineage>
</organism>
<dbReference type="PROSITE" id="PS50893">
    <property type="entry name" value="ABC_TRANSPORTER_2"/>
    <property type="match status" value="1"/>
</dbReference>
<comment type="caution">
    <text evidence="6">The sequence shown here is derived from an EMBL/GenBank/DDBJ whole genome shotgun (WGS) entry which is preliminary data.</text>
</comment>
<dbReference type="InterPro" id="IPR027417">
    <property type="entry name" value="P-loop_NTPase"/>
</dbReference>
<dbReference type="Proteomes" id="UP001202961">
    <property type="component" value="Unassembled WGS sequence"/>
</dbReference>
<dbReference type="EMBL" id="JAMQBK010000104">
    <property type="protein sequence ID" value="MCM2374834.1"/>
    <property type="molecule type" value="Genomic_DNA"/>
</dbReference>
<protein>
    <submittedName>
        <fullName evidence="6">ABC transporter ATP-binding protein</fullName>
    </submittedName>
</protein>
<dbReference type="PANTHER" id="PTHR46743:SF2">
    <property type="entry name" value="TEICHOIC ACIDS EXPORT ATP-BINDING PROTEIN TAGH"/>
    <property type="match status" value="1"/>
</dbReference>
<dbReference type="InterPro" id="IPR003439">
    <property type="entry name" value="ABC_transporter-like_ATP-bd"/>
</dbReference>
<dbReference type="SMART" id="SM00382">
    <property type="entry name" value="AAA"/>
    <property type="match status" value="1"/>
</dbReference>
<evidence type="ECO:0000256" key="3">
    <source>
        <dbReference type="ARBA" id="ARBA00022741"/>
    </source>
</evidence>
<name>A0ABT0UD68_9BACT</name>
<keyword evidence="2" id="KW-0813">Transport</keyword>
<evidence type="ECO:0000256" key="1">
    <source>
        <dbReference type="ARBA" id="ARBA00005417"/>
    </source>
</evidence>
<keyword evidence="3" id="KW-0547">Nucleotide-binding</keyword>
<keyword evidence="4 6" id="KW-0067">ATP-binding</keyword>
<dbReference type="GO" id="GO:0005524">
    <property type="term" value="F:ATP binding"/>
    <property type="evidence" value="ECO:0007669"/>
    <property type="project" value="UniProtKB-KW"/>
</dbReference>
<keyword evidence="7" id="KW-1185">Reference proteome</keyword>
<evidence type="ECO:0000256" key="4">
    <source>
        <dbReference type="ARBA" id="ARBA00022840"/>
    </source>
</evidence>
<dbReference type="PROSITE" id="PS00211">
    <property type="entry name" value="ABC_TRANSPORTER_1"/>
    <property type="match status" value="1"/>
</dbReference>
<feature type="domain" description="ABC transporter" evidence="5">
    <location>
        <begin position="56"/>
        <end position="277"/>
    </location>
</feature>
<dbReference type="Pfam" id="PF00005">
    <property type="entry name" value="ABC_tran"/>
    <property type="match status" value="1"/>
</dbReference>
<evidence type="ECO:0000256" key="2">
    <source>
        <dbReference type="ARBA" id="ARBA00022448"/>
    </source>
</evidence>
<evidence type="ECO:0000313" key="7">
    <source>
        <dbReference type="Proteomes" id="UP001202961"/>
    </source>
</evidence>
<dbReference type="SUPFAM" id="SSF52540">
    <property type="entry name" value="P-loop containing nucleoside triphosphate hydrolases"/>
    <property type="match status" value="1"/>
</dbReference>